<organism evidence="2 3">
    <name type="scientific">Beta vulgaris subsp. vulgaris</name>
    <name type="common">Beet</name>
    <dbReference type="NCBI Taxonomy" id="3555"/>
    <lineage>
        <taxon>Eukaryota</taxon>
        <taxon>Viridiplantae</taxon>
        <taxon>Streptophyta</taxon>
        <taxon>Embryophyta</taxon>
        <taxon>Tracheophyta</taxon>
        <taxon>Spermatophyta</taxon>
        <taxon>Magnoliopsida</taxon>
        <taxon>eudicotyledons</taxon>
        <taxon>Gunneridae</taxon>
        <taxon>Pentapetalae</taxon>
        <taxon>Caryophyllales</taxon>
        <taxon>Chenopodiaceae</taxon>
        <taxon>Betoideae</taxon>
        <taxon>Beta</taxon>
    </lineage>
</organism>
<evidence type="ECO:0000313" key="3">
    <source>
        <dbReference type="Proteomes" id="UP000035740"/>
    </source>
</evidence>
<dbReference type="AlphaFoldDB" id="A0A0J8A3X7"/>
<keyword evidence="1" id="KW-0175">Coiled coil</keyword>
<feature type="non-terminal residue" evidence="2">
    <location>
        <position position="232"/>
    </location>
</feature>
<gene>
    <name evidence="2" type="ORF">BVRB_033980</name>
</gene>
<name>A0A0J8A3X7_BETVV</name>
<reference evidence="2 3" key="1">
    <citation type="journal article" date="2014" name="Nature">
        <title>The genome of the recently domesticated crop plant sugar beet (Beta vulgaris).</title>
        <authorList>
            <person name="Dohm J.C."/>
            <person name="Minoche A.E."/>
            <person name="Holtgrawe D."/>
            <person name="Capella-Gutierrez S."/>
            <person name="Zakrzewski F."/>
            <person name="Tafer H."/>
            <person name="Rupp O."/>
            <person name="Sorensen T.R."/>
            <person name="Stracke R."/>
            <person name="Reinhardt R."/>
            <person name="Goesmann A."/>
            <person name="Kraft T."/>
            <person name="Schulz B."/>
            <person name="Stadler P.F."/>
            <person name="Schmidt T."/>
            <person name="Gabaldon T."/>
            <person name="Lehrach H."/>
            <person name="Weisshaar B."/>
            <person name="Himmelbauer H."/>
        </authorList>
    </citation>
    <scope>NUCLEOTIDE SEQUENCE [LARGE SCALE GENOMIC DNA]</scope>
    <source>
        <tissue evidence="2">Taproot</tissue>
    </source>
</reference>
<feature type="non-terminal residue" evidence="2">
    <location>
        <position position="1"/>
    </location>
</feature>
<dbReference type="Proteomes" id="UP000035740">
    <property type="component" value="Unassembled WGS sequence"/>
</dbReference>
<evidence type="ECO:0000313" key="2">
    <source>
        <dbReference type="EMBL" id="KMS82348.1"/>
    </source>
</evidence>
<feature type="coiled-coil region" evidence="1">
    <location>
        <begin position="6"/>
        <end position="96"/>
    </location>
</feature>
<proteinExistence type="predicted"/>
<accession>A0A0J8A3X7</accession>
<sequence length="232" mass="27603">EREQTIRKLHQHIEAISSQMRTLENRIEEQDQTIGKLRQQNELASNEIKKLETEIGERDRATDRLRQQSEETDELMEQLNADIQEKDQIINELRQHHDEVDHRIEGFQTEIEKRDRLIGELRLSVASSSGRIEQLQNEVTRSTQCQQCTRLQDIVNNLEQNRRNDGQIQYQHLHQLRQQIRSFKHDMAEIGESVKILQGEVLPLLHRSLQRSSRFESAYKEVNEHRRYLANL</sequence>
<dbReference type="EMBL" id="KQ105883">
    <property type="protein sequence ID" value="KMS82348.1"/>
    <property type="molecule type" value="Genomic_DNA"/>
</dbReference>
<dbReference type="Gramene" id="KMS82348">
    <property type="protein sequence ID" value="KMS82348"/>
    <property type="gene ID" value="BVRB_033980"/>
</dbReference>
<dbReference type="Gene3D" id="1.10.287.1490">
    <property type="match status" value="1"/>
</dbReference>
<evidence type="ECO:0000256" key="1">
    <source>
        <dbReference type="SAM" id="Coils"/>
    </source>
</evidence>
<keyword evidence="3" id="KW-1185">Reference proteome</keyword>
<protein>
    <submittedName>
        <fullName evidence="2">Uncharacterized protein</fullName>
    </submittedName>
</protein>